<dbReference type="GO" id="GO:0006310">
    <property type="term" value="P:DNA recombination"/>
    <property type="evidence" value="ECO:0007669"/>
    <property type="project" value="UniProtKB-KW"/>
</dbReference>
<dbReference type="Pfam" id="PF00589">
    <property type="entry name" value="Phage_integrase"/>
    <property type="match status" value="1"/>
</dbReference>
<organism evidence="6">
    <name type="scientific">Rhizobium loti</name>
    <name type="common">Mesorhizobium loti</name>
    <dbReference type="NCBI Taxonomy" id="381"/>
    <lineage>
        <taxon>Bacteria</taxon>
        <taxon>Pseudomonadati</taxon>
        <taxon>Pseudomonadota</taxon>
        <taxon>Alphaproteobacteria</taxon>
        <taxon>Hyphomicrobiales</taxon>
        <taxon>Phyllobacteriaceae</taxon>
        <taxon>Mesorhizobium</taxon>
    </lineage>
</organism>
<accession>M5AM35</accession>
<evidence type="ECO:0000256" key="4">
    <source>
        <dbReference type="ARBA" id="ARBA00023172"/>
    </source>
</evidence>
<dbReference type="InterPro" id="IPR013762">
    <property type="entry name" value="Integrase-like_cat_sf"/>
</dbReference>
<gene>
    <name evidence="6" type="primary">xerD</name>
    <name evidence="8" type="ORF">A8145_28665</name>
    <name evidence="7" type="ORF">BAE39_30310</name>
</gene>
<dbReference type="InterPro" id="IPR002104">
    <property type="entry name" value="Integrase_catalytic"/>
</dbReference>
<dbReference type="GO" id="GO:0003677">
    <property type="term" value="F:DNA binding"/>
    <property type="evidence" value="ECO:0007669"/>
    <property type="project" value="UniProtKB-KW"/>
</dbReference>
<evidence type="ECO:0000313" key="8">
    <source>
        <dbReference type="EMBL" id="OBQ70321.1"/>
    </source>
</evidence>
<dbReference type="Gene3D" id="1.10.443.10">
    <property type="entry name" value="Intergrase catalytic core"/>
    <property type="match status" value="1"/>
</dbReference>
<dbReference type="InterPro" id="IPR010998">
    <property type="entry name" value="Integrase_recombinase_N"/>
</dbReference>
<keyword evidence="2" id="KW-0229">DNA integration</keyword>
<dbReference type="PANTHER" id="PTHR30349">
    <property type="entry name" value="PHAGE INTEGRASE-RELATED"/>
    <property type="match status" value="1"/>
</dbReference>
<evidence type="ECO:0000313" key="9">
    <source>
        <dbReference type="Proteomes" id="UP000093737"/>
    </source>
</evidence>
<dbReference type="InterPro" id="IPR011010">
    <property type="entry name" value="DNA_brk_join_enz"/>
</dbReference>
<reference evidence="8 9" key="3">
    <citation type="submission" date="2016-05" db="EMBL/GenBank/DDBJ databases">
        <authorList>
            <person name="Ramsay J.P."/>
        </authorList>
    </citation>
    <scope>NUCLEOTIDE SEQUENCE [LARGE SCALE GENOMIC DNA]</scope>
    <source>
        <strain evidence="8 9">NZP2042</strain>
    </source>
</reference>
<proteinExistence type="inferred from homology"/>
<evidence type="ECO:0000259" key="5">
    <source>
        <dbReference type="PROSITE" id="PS51898"/>
    </source>
</evidence>
<reference evidence="10" key="4">
    <citation type="submission" date="2016-06" db="EMBL/GenBank/DDBJ databases">
        <title>NZP2037 Pacbio-Illumina hybrid assembly.</title>
        <authorList>
            <person name="Ramsay J.P."/>
        </authorList>
    </citation>
    <scope>NUCLEOTIDE SEQUENCE [LARGE SCALE GENOMIC DNA]</scope>
    <source>
        <strain evidence="10">R7ANS::ICEMlSym2042</strain>
    </source>
</reference>
<name>M5AM35_RHILI</name>
<dbReference type="AlphaFoldDB" id="M5AM35"/>
<evidence type="ECO:0000256" key="1">
    <source>
        <dbReference type="ARBA" id="ARBA00008857"/>
    </source>
</evidence>
<evidence type="ECO:0000313" key="6">
    <source>
        <dbReference type="EMBL" id="BAN09923.1"/>
    </source>
</evidence>
<dbReference type="InterPro" id="IPR050090">
    <property type="entry name" value="Tyrosine_recombinase_XerCD"/>
</dbReference>
<feature type="domain" description="Tyr recombinase" evidence="5">
    <location>
        <begin position="171"/>
        <end position="369"/>
    </location>
</feature>
<sequence>MAELLFTTDGFAPNGTSFPGVPMLLDQEMRLVEPACAWLLHVALVRGRTRSRQTWRTYGEALYDWWQTLEANEWIWDEVGVAEIAAYRDRMLFRPSDHTGRAYARSTVNGRLRTLALFYRWCVAAGLADDLPFSTSELALSRRQPQGFLAHVDATGGRQLANELTIRQTSALPKPLSPVALRRVMAGLGSRDRLIIEWAVTTGMRRMEVAGLRLRALPRSSLDALVAIKIEATKGGKTRTVYPPLPLIDRTLAYVREERAVIVRRAKLRNADYAEPDAVFLTEAGRGISARRVGAMFAAAAGTAGVTASFHALRHTFATAMLRFLQRRAQDEPNLNPLLTLQVVLGHADLSTTAIYLRVLATDLTLVESSVDELYGALLQ</sequence>
<comment type="similarity">
    <text evidence="1">Belongs to the 'phage' integrase family.</text>
</comment>
<keyword evidence="3" id="KW-0238">DNA-binding</keyword>
<dbReference type="SUPFAM" id="SSF56349">
    <property type="entry name" value="DNA breaking-rejoining enzymes"/>
    <property type="match status" value="1"/>
</dbReference>
<dbReference type="EMBL" id="AP012557">
    <property type="protein sequence ID" value="BAN09923.1"/>
    <property type="molecule type" value="Genomic_DNA"/>
</dbReference>
<evidence type="ECO:0000256" key="2">
    <source>
        <dbReference type="ARBA" id="ARBA00022908"/>
    </source>
</evidence>
<dbReference type="PROSITE" id="PS51898">
    <property type="entry name" value="TYR_RECOMBINASE"/>
    <property type="match status" value="1"/>
</dbReference>
<dbReference type="Proteomes" id="UP000093748">
    <property type="component" value="Unassembled WGS sequence"/>
</dbReference>
<dbReference type="EMBL" id="LYTK01000004">
    <property type="protein sequence ID" value="OBQ70321.1"/>
    <property type="molecule type" value="Genomic_DNA"/>
</dbReference>
<protein>
    <submittedName>
        <fullName evidence="6">Putative site-specific recombinase, XerD</fullName>
    </submittedName>
    <submittedName>
        <fullName evidence="7">Recombinase XerD</fullName>
    </submittedName>
</protein>
<dbReference type="OrthoDB" id="4020134at2"/>
<dbReference type="GO" id="GO:0015074">
    <property type="term" value="P:DNA integration"/>
    <property type="evidence" value="ECO:0007669"/>
    <property type="project" value="UniProtKB-KW"/>
</dbReference>
<dbReference type="Gene3D" id="1.10.150.130">
    <property type="match status" value="1"/>
</dbReference>
<keyword evidence="4" id="KW-0233">DNA recombination</keyword>
<evidence type="ECO:0000313" key="10">
    <source>
        <dbReference type="Proteomes" id="UP000093748"/>
    </source>
</evidence>
<reference evidence="6" key="1">
    <citation type="submission" date="2012-10" db="EMBL/GenBank/DDBJ databases">
        <authorList>
            <person name="Maita H."/>
            <person name="Sato S."/>
        </authorList>
    </citation>
    <scope>NUCLEOTIDE SEQUENCE</scope>
    <source>
        <strain evidence="6">NZP2037</strain>
    </source>
</reference>
<evidence type="ECO:0000313" key="7">
    <source>
        <dbReference type="EMBL" id="OBP78394.1"/>
    </source>
</evidence>
<dbReference type="EMBL" id="LZTJ01000007">
    <property type="protein sequence ID" value="OBP78394.1"/>
    <property type="molecule type" value="Genomic_DNA"/>
</dbReference>
<dbReference type="PANTHER" id="PTHR30349:SF64">
    <property type="entry name" value="PROPHAGE INTEGRASE INTD-RELATED"/>
    <property type="match status" value="1"/>
</dbReference>
<reference evidence="7" key="5">
    <citation type="submission" date="2016-06" db="EMBL/GenBank/DDBJ databases">
        <authorList>
            <person name="Kjaerup R.B."/>
            <person name="Dalgaard T.S."/>
            <person name="Juul-Madsen H.R."/>
        </authorList>
    </citation>
    <scope>NUCLEOTIDE SEQUENCE</scope>
    <source>
        <strain evidence="7">R7ANS::ICEMlSym2042</strain>
    </source>
</reference>
<evidence type="ECO:0000256" key="3">
    <source>
        <dbReference type="ARBA" id="ARBA00023125"/>
    </source>
</evidence>
<dbReference type="RefSeq" id="WP_020628761.1">
    <property type="nucleotide sequence ID" value="NZ_CP033334.1"/>
</dbReference>
<dbReference type="Proteomes" id="UP000093737">
    <property type="component" value="Unassembled WGS sequence"/>
</dbReference>
<reference evidence="6" key="2">
    <citation type="journal article" date="2013" name="Microbes Environ.">
        <title>Commonalities and Differences among Symbiosis Islands of Three Mesorhizobium loti Strains.</title>
        <authorList>
            <person name="Kasai-Maita H."/>
            <person name="Hirakawa H."/>
            <person name="Nakamura Y."/>
            <person name="Kaneko T."/>
            <person name="Miki K."/>
            <person name="Maruya J."/>
            <person name="Okazaki S."/>
            <person name="Tabata S."/>
            <person name="Saeki K."/>
            <person name="Sato S."/>
        </authorList>
    </citation>
    <scope>NUCLEOTIDE SEQUENCE</scope>
    <source>
        <strain evidence="6">NZP2037</strain>
    </source>
</reference>